<dbReference type="Proteomes" id="UP001595755">
    <property type="component" value="Unassembled WGS sequence"/>
</dbReference>
<evidence type="ECO:0000313" key="1">
    <source>
        <dbReference type="EMBL" id="MFC4303192.1"/>
    </source>
</evidence>
<gene>
    <name evidence="1" type="ORF">ACFO1S_06980</name>
</gene>
<protein>
    <submittedName>
        <fullName evidence="1">Uncharacterized protein</fullName>
    </submittedName>
</protein>
<sequence length="142" mass="16242">MGTIDRVKLSQWDALMLESLRSLGWSDDQLIERVRAGELPADESDFHFKYETLAEYAAAEPDTFEAAVKNGYQIKYNTVRGIRSWILVRFGREPGLLLEEGQEAVRVSLSAEEKALLTSVLSFGWTLREESESVFWVEPIQR</sequence>
<dbReference type="EMBL" id="JBHSED010000010">
    <property type="protein sequence ID" value="MFC4303192.1"/>
    <property type="molecule type" value="Genomic_DNA"/>
</dbReference>
<organism evidence="1 2">
    <name type="scientific">Cohnella boryungensis</name>
    <dbReference type="NCBI Taxonomy" id="768479"/>
    <lineage>
        <taxon>Bacteria</taxon>
        <taxon>Bacillati</taxon>
        <taxon>Bacillota</taxon>
        <taxon>Bacilli</taxon>
        <taxon>Bacillales</taxon>
        <taxon>Paenibacillaceae</taxon>
        <taxon>Cohnella</taxon>
    </lineage>
</organism>
<name>A0ABV8S8Q2_9BACL</name>
<comment type="caution">
    <text evidence="1">The sequence shown here is derived from an EMBL/GenBank/DDBJ whole genome shotgun (WGS) entry which is preliminary data.</text>
</comment>
<reference evidence="2" key="1">
    <citation type="journal article" date="2019" name="Int. J. Syst. Evol. Microbiol.">
        <title>The Global Catalogue of Microorganisms (GCM) 10K type strain sequencing project: providing services to taxonomists for standard genome sequencing and annotation.</title>
        <authorList>
            <consortium name="The Broad Institute Genomics Platform"/>
            <consortium name="The Broad Institute Genome Sequencing Center for Infectious Disease"/>
            <person name="Wu L."/>
            <person name="Ma J."/>
        </authorList>
    </citation>
    <scope>NUCLEOTIDE SEQUENCE [LARGE SCALE GENOMIC DNA]</scope>
    <source>
        <strain evidence="2">CGMCC 4.1641</strain>
    </source>
</reference>
<evidence type="ECO:0000313" key="2">
    <source>
        <dbReference type="Proteomes" id="UP001595755"/>
    </source>
</evidence>
<dbReference type="RefSeq" id="WP_204605182.1">
    <property type="nucleotide sequence ID" value="NZ_JBHSED010000010.1"/>
</dbReference>
<accession>A0ABV8S8Q2</accession>
<proteinExistence type="predicted"/>
<keyword evidence="2" id="KW-1185">Reference proteome</keyword>